<name>D1PIC6_9FIRM</name>
<feature type="domain" description="HD" evidence="1">
    <location>
        <begin position="24"/>
        <end position="115"/>
    </location>
</feature>
<dbReference type="AlphaFoldDB" id="D1PIC6"/>
<dbReference type="RefSeq" id="WP_007045538.1">
    <property type="nucleotide sequence ID" value="NZ_GG704769.1"/>
</dbReference>
<dbReference type="CDD" id="cd00077">
    <property type="entry name" value="HDc"/>
    <property type="match status" value="1"/>
</dbReference>
<dbReference type="InterPro" id="IPR006674">
    <property type="entry name" value="HD_domain"/>
</dbReference>
<sequence>MTQTKLLDRITGKMMEFDKGDPMRIQHFLKVHRFAQLIARQEQLDDHTRFVTECAAIVHDIGIHPAEAKYGRCDGKLQEQEGPAAARALLREAGLPAADIDRICYLVGHHHTYEGIDGMDYQILVEADFLVNFYEDQVPAEGIRTARDKIFRTAAGRELCTLLYGE</sequence>
<organism evidence="2 3">
    <name type="scientific">Subdoligranulum variabile DSM 15176</name>
    <dbReference type="NCBI Taxonomy" id="411471"/>
    <lineage>
        <taxon>Bacteria</taxon>
        <taxon>Bacillati</taxon>
        <taxon>Bacillota</taxon>
        <taxon>Clostridia</taxon>
        <taxon>Eubacteriales</taxon>
        <taxon>Oscillospiraceae</taxon>
        <taxon>Subdoligranulum</taxon>
    </lineage>
</organism>
<dbReference type="eggNOG" id="COG1418">
    <property type="taxonomic scope" value="Bacteria"/>
</dbReference>
<dbReference type="InterPro" id="IPR003607">
    <property type="entry name" value="HD/PDEase_dom"/>
</dbReference>
<evidence type="ECO:0000259" key="1">
    <source>
        <dbReference type="Pfam" id="PF01966"/>
    </source>
</evidence>
<dbReference type="Gene3D" id="1.10.3210.10">
    <property type="entry name" value="Hypothetical protein af1432"/>
    <property type="match status" value="1"/>
</dbReference>
<dbReference type="STRING" id="411471.SUBVAR_04091"/>
<accession>D1PIC6</accession>
<reference evidence="2" key="1">
    <citation type="submission" date="2009-12" db="EMBL/GenBank/DDBJ databases">
        <authorList>
            <person name="Weinstock G."/>
            <person name="Sodergren E."/>
            <person name="Clifton S."/>
            <person name="Fulton L."/>
            <person name="Fulton B."/>
            <person name="Courtney L."/>
            <person name="Fronick C."/>
            <person name="Harrison M."/>
            <person name="Strong C."/>
            <person name="Farmer C."/>
            <person name="Delahaunty K."/>
            <person name="Markovic C."/>
            <person name="Hall O."/>
            <person name="Minx P."/>
            <person name="Tomlinson C."/>
            <person name="Mitreva M."/>
            <person name="Nelson J."/>
            <person name="Hou S."/>
            <person name="Wollam A."/>
            <person name="Pepin K.H."/>
            <person name="Johnson M."/>
            <person name="Bhonagiri V."/>
            <person name="Nash W.E."/>
            <person name="Warren W."/>
            <person name="Chinwalla A."/>
            <person name="Mardis E.R."/>
            <person name="Wilson R.K."/>
        </authorList>
    </citation>
    <scope>NUCLEOTIDE SEQUENCE [LARGE SCALE GENOMIC DNA]</scope>
    <source>
        <strain evidence="2">DSM 15176</strain>
    </source>
</reference>
<dbReference type="SUPFAM" id="SSF109604">
    <property type="entry name" value="HD-domain/PDEase-like"/>
    <property type="match status" value="1"/>
</dbReference>
<dbReference type="HOGENOM" id="CLU_110721_0_0_9"/>
<dbReference type="EMBL" id="ACBY02000010">
    <property type="protein sequence ID" value="EFB77511.1"/>
    <property type="molecule type" value="Genomic_DNA"/>
</dbReference>
<proteinExistence type="predicted"/>
<gene>
    <name evidence="2" type="ORF">SUBVAR_04091</name>
</gene>
<comment type="caution">
    <text evidence="2">The sequence shown here is derived from an EMBL/GenBank/DDBJ whole genome shotgun (WGS) entry which is preliminary data.</text>
</comment>
<keyword evidence="3" id="KW-1185">Reference proteome</keyword>
<dbReference type="OrthoDB" id="155250at2"/>
<evidence type="ECO:0000313" key="3">
    <source>
        <dbReference type="Proteomes" id="UP000003438"/>
    </source>
</evidence>
<dbReference type="Pfam" id="PF01966">
    <property type="entry name" value="HD"/>
    <property type="match status" value="1"/>
</dbReference>
<protein>
    <recommendedName>
        <fullName evidence="1">HD domain-containing protein</fullName>
    </recommendedName>
</protein>
<evidence type="ECO:0000313" key="2">
    <source>
        <dbReference type="EMBL" id="EFB77511.1"/>
    </source>
</evidence>
<dbReference type="Proteomes" id="UP000003438">
    <property type="component" value="Unassembled WGS sequence"/>
</dbReference>